<evidence type="ECO:0000313" key="2">
    <source>
        <dbReference type="EMBL" id="SHK13576.1"/>
    </source>
</evidence>
<keyword evidence="1" id="KW-0472">Membrane</keyword>
<feature type="transmembrane region" description="Helical" evidence="1">
    <location>
        <begin position="118"/>
        <end position="139"/>
    </location>
</feature>
<accession>A0A1M6Q0D8</accession>
<dbReference type="AlphaFoldDB" id="A0A1M6Q0D8"/>
<gene>
    <name evidence="2" type="ORF">SAMN05444371_1436</name>
</gene>
<dbReference type="EMBL" id="FRAM01000001">
    <property type="protein sequence ID" value="SHK13576.1"/>
    <property type="molecule type" value="Genomic_DNA"/>
</dbReference>
<protein>
    <submittedName>
        <fullName evidence="2">Uncharacterized protein</fullName>
    </submittedName>
</protein>
<name>A0A1M6Q0D8_9FLAO</name>
<dbReference type="RefSeq" id="WP_072997061.1">
    <property type="nucleotide sequence ID" value="NZ_FRAM01000001.1"/>
</dbReference>
<dbReference type="OrthoDB" id="1200238at2"/>
<sequence>MDYKLISRLQTLLPLGYFYLIVLGILKDGVFFYMLGINFIKFSSITDVLMSPIADLTRYPVLLIAVIAINYALFLYNRYQVKNSHKNWVRSSFVYKKFWANHKSATEQDFKNHIKNQFLNSLLMMVACFFLGGGIGFGITARDRIENNKMTFDYKITYDSGKTAEVYMIDSNSVYYFFVEKGQKNITISPTGSIEKVELINNRMLK</sequence>
<keyword evidence="1" id="KW-0812">Transmembrane</keyword>
<evidence type="ECO:0000313" key="3">
    <source>
        <dbReference type="Proteomes" id="UP000184498"/>
    </source>
</evidence>
<organism evidence="2 3">
    <name type="scientific">Epilithonimonas mollis</name>
    <dbReference type="NCBI Taxonomy" id="216903"/>
    <lineage>
        <taxon>Bacteria</taxon>
        <taxon>Pseudomonadati</taxon>
        <taxon>Bacteroidota</taxon>
        <taxon>Flavobacteriia</taxon>
        <taxon>Flavobacteriales</taxon>
        <taxon>Weeksellaceae</taxon>
        <taxon>Chryseobacterium group</taxon>
        <taxon>Epilithonimonas</taxon>
    </lineage>
</organism>
<keyword evidence="1" id="KW-1133">Transmembrane helix</keyword>
<reference evidence="3" key="1">
    <citation type="submission" date="2016-11" db="EMBL/GenBank/DDBJ databases">
        <authorList>
            <person name="Varghese N."/>
            <person name="Submissions S."/>
        </authorList>
    </citation>
    <scope>NUCLEOTIDE SEQUENCE [LARGE SCALE GENOMIC DNA]</scope>
    <source>
        <strain evidence="3">DSM 18016</strain>
    </source>
</reference>
<proteinExistence type="predicted"/>
<feature type="transmembrane region" description="Helical" evidence="1">
    <location>
        <begin position="56"/>
        <end position="76"/>
    </location>
</feature>
<evidence type="ECO:0000256" key="1">
    <source>
        <dbReference type="SAM" id="Phobius"/>
    </source>
</evidence>
<dbReference type="STRING" id="216903.SAMN05444371_1436"/>
<feature type="transmembrane region" description="Helical" evidence="1">
    <location>
        <begin position="12"/>
        <end position="36"/>
    </location>
</feature>
<keyword evidence="3" id="KW-1185">Reference proteome</keyword>
<dbReference type="Proteomes" id="UP000184498">
    <property type="component" value="Unassembled WGS sequence"/>
</dbReference>